<reference evidence="2" key="1">
    <citation type="submission" date="2018-04" db="EMBL/GenBank/DDBJ databases">
        <title>Whole genome sequencing of Hypsizygus marmoreus.</title>
        <authorList>
            <person name="Choi I.-G."/>
            <person name="Min B."/>
            <person name="Kim J.-G."/>
            <person name="Kim S."/>
            <person name="Oh Y.-L."/>
            <person name="Kong W.-S."/>
            <person name="Park H."/>
            <person name="Jeong J."/>
            <person name="Song E.-S."/>
        </authorList>
    </citation>
    <scope>NUCLEOTIDE SEQUENCE [LARGE SCALE GENOMIC DNA]</scope>
    <source>
        <strain evidence="2">51987-8</strain>
    </source>
</reference>
<keyword evidence="1" id="KW-0472">Membrane</keyword>
<feature type="transmembrane region" description="Helical" evidence="1">
    <location>
        <begin position="24"/>
        <end position="46"/>
    </location>
</feature>
<dbReference type="Proteomes" id="UP000076154">
    <property type="component" value="Unassembled WGS sequence"/>
</dbReference>
<accession>A0A369K2V8</accession>
<dbReference type="AlphaFoldDB" id="A0A369K2V8"/>
<sequence>MQLPEATTSSATKMRDALARVPDWMQLVLVIIVSSIIGILLGSYGISLQRFWSHTSNEYPPRHRKGPSSLCPIPEAVAQGAQLQESWTAEVESGFQEDTLAWWMRV</sequence>
<proteinExistence type="predicted"/>
<keyword evidence="1" id="KW-1133">Transmembrane helix</keyword>
<organism evidence="2 3">
    <name type="scientific">Hypsizygus marmoreus</name>
    <name type="common">White beech mushroom</name>
    <name type="synonym">Agaricus marmoreus</name>
    <dbReference type="NCBI Taxonomy" id="39966"/>
    <lineage>
        <taxon>Eukaryota</taxon>
        <taxon>Fungi</taxon>
        <taxon>Dikarya</taxon>
        <taxon>Basidiomycota</taxon>
        <taxon>Agaricomycotina</taxon>
        <taxon>Agaricomycetes</taxon>
        <taxon>Agaricomycetidae</taxon>
        <taxon>Agaricales</taxon>
        <taxon>Tricholomatineae</taxon>
        <taxon>Lyophyllaceae</taxon>
        <taxon>Hypsizygus</taxon>
    </lineage>
</organism>
<evidence type="ECO:0000313" key="3">
    <source>
        <dbReference type="Proteomes" id="UP000076154"/>
    </source>
</evidence>
<comment type="caution">
    <text evidence="2">The sequence shown here is derived from an EMBL/GenBank/DDBJ whole genome shotgun (WGS) entry which is preliminary data.</text>
</comment>
<gene>
    <name evidence="2" type="ORF">Hypma_004994</name>
</gene>
<dbReference type="InParanoid" id="A0A369K2V8"/>
<keyword evidence="3" id="KW-1185">Reference proteome</keyword>
<evidence type="ECO:0000313" key="2">
    <source>
        <dbReference type="EMBL" id="RDB26955.1"/>
    </source>
</evidence>
<dbReference type="EMBL" id="LUEZ02000021">
    <property type="protein sequence ID" value="RDB26955.1"/>
    <property type="molecule type" value="Genomic_DNA"/>
</dbReference>
<keyword evidence="1" id="KW-0812">Transmembrane</keyword>
<name>A0A369K2V8_HYPMA</name>
<evidence type="ECO:0000256" key="1">
    <source>
        <dbReference type="SAM" id="Phobius"/>
    </source>
</evidence>
<protein>
    <submittedName>
        <fullName evidence="2">Uncharacterized protein</fullName>
    </submittedName>
</protein>